<evidence type="ECO:0000256" key="1">
    <source>
        <dbReference type="ARBA" id="ARBA00001966"/>
    </source>
</evidence>
<dbReference type="Proteomes" id="UP000199623">
    <property type="component" value="Unassembled WGS sequence"/>
</dbReference>
<dbReference type="Gene3D" id="3.40.50.11270">
    <property type="match status" value="1"/>
</dbReference>
<keyword evidence="7" id="KW-1185">Reference proteome</keyword>
<dbReference type="Gene3D" id="3.40.1010.20">
    <property type="entry name" value="4-hydroxy-3-methylbut-2-enyl diphosphate reductase, catalytic domain"/>
    <property type="match status" value="1"/>
</dbReference>
<evidence type="ECO:0000256" key="3">
    <source>
        <dbReference type="ARBA" id="ARBA00022723"/>
    </source>
</evidence>
<dbReference type="GO" id="GO:0046872">
    <property type="term" value="F:metal ion binding"/>
    <property type="evidence" value="ECO:0007669"/>
    <property type="project" value="UniProtKB-KW"/>
</dbReference>
<dbReference type="GO" id="GO:0019288">
    <property type="term" value="P:isopentenyl diphosphate biosynthetic process, methylerythritol 4-phosphate pathway"/>
    <property type="evidence" value="ECO:0007669"/>
    <property type="project" value="InterPro"/>
</dbReference>
<sequence length="321" mass="33382">MPDSSTADAGDAPPGHAVLSAELRDADRVVWCGAGALLRGSLSRRGVPVVVRSRMEVRAGPVVVFSVPVAGCEGTELFAGASRDVWEAVRQSVMEWASVMGPRTVLLAAPRPCPAGTRRADEITQCVSDAVYVHGVAGQETCLVDELAQRGAFVVDGFDAVPRGATVVFAVNGLPAYARGEALRRGLVVVDSSMCQETTGTAPSPRHDAAVVHGDKPCGAGASRRRFLRTVIEDADLLLVVDRVTSPASARLVELVRRRGTPAHLVDSADGILPDWIRGARTIGLTAGSPAALVVVNEVVSAISGLGPTEVLECAVPSTTV</sequence>
<accession>A0A1G8CM54</accession>
<proteinExistence type="predicted"/>
<keyword evidence="3" id="KW-0479">Metal-binding</keyword>
<evidence type="ECO:0000256" key="5">
    <source>
        <dbReference type="ARBA" id="ARBA00023014"/>
    </source>
</evidence>
<comment type="cofactor">
    <cofactor evidence="1">
        <name>[4Fe-4S] cluster</name>
        <dbReference type="ChEBI" id="CHEBI:49883"/>
    </cofactor>
</comment>
<evidence type="ECO:0000313" key="7">
    <source>
        <dbReference type="Proteomes" id="UP000199623"/>
    </source>
</evidence>
<dbReference type="EMBL" id="FNCC01000023">
    <property type="protein sequence ID" value="SDH46647.1"/>
    <property type="molecule type" value="Genomic_DNA"/>
</dbReference>
<organism evidence="6 7">
    <name type="scientific">Lentzea fradiae</name>
    <dbReference type="NCBI Taxonomy" id="200378"/>
    <lineage>
        <taxon>Bacteria</taxon>
        <taxon>Bacillati</taxon>
        <taxon>Actinomycetota</taxon>
        <taxon>Actinomycetes</taxon>
        <taxon>Pseudonocardiales</taxon>
        <taxon>Pseudonocardiaceae</taxon>
        <taxon>Lentzea</taxon>
    </lineage>
</organism>
<gene>
    <name evidence="6" type="ORF">SAMN05216553_12329</name>
</gene>
<dbReference type="AlphaFoldDB" id="A0A1G8CM54"/>
<dbReference type="STRING" id="200378.SAMN05216553_12329"/>
<protein>
    <submittedName>
        <fullName evidence="6">4-hydroxy-3-methylbut-2-enyl diphosphate reductase</fullName>
    </submittedName>
</protein>
<dbReference type="Pfam" id="PF02401">
    <property type="entry name" value="LYTB"/>
    <property type="match status" value="1"/>
</dbReference>
<keyword evidence="4" id="KW-0408">Iron</keyword>
<keyword evidence="2" id="KW-0004">4Fe-4S</keyword>
<dbReference type="GO" id="GO:0050992">
    <property type="term" value="P:dimethylallyl diphosphate biosynthetic process"/>
    <property type="evidence" value="ECO:0007669"/>
    <property type="project" value="InterPro"/>
</dbReference>
<evidence type="ECO:0000256" key="2">
    <source>
        <dbReference type="ARBA" id="ARBA00022485"/>
    </source>
</evidence>
<dbReference type="InterPro" id="IPR003451">
    <property type="entry name" value="LytB/IspH"/>
</dbReference>
<keyword evidence="5" id="KW-0411">Iron-sulfur</keyword>
<reference evidence="7" key="1">
    <citation type="submission" date="2016-10" db="EMBL/GenBank/DDBJ databases">
        <authorList>
            <person name="Varghese N."/>
            <person name="Submissions S."/>
        </authorList>
    </citation>
    <scope>NUCLEOTIDE SEQUENCE [LARGE SCALE GENOMIC DNA]</scope>
    <source>
        <strain evidence="7">CGMCC 4.3506</strain>
    </source>
</reference>
<evidence type="ECO:0000313" key="6">
    <source>
        <dbReference type="EMBL" id="SDH46647.1"/>
    </source>
</evidence>
<evidence type="ECO:0000256" key="4">
    <source>
        <dbReference type="ARBA" id="ARBA00023004"/>
    </source>
</evidence>
<dbReference type="GO" id="GO:0051539">
    <property type="term" value="F:4 iron, 4 sulfur cluster binding"/>
    <property type="evidence" value="ECO:0007669"/>
    <property type="project" value="UniProtKB-KW"/>
</dbReference>
<dbReference type="PANTHER" id="PTHR30426:SF0">
    <property type="entry name" value="4-HYDROXY-3-METHYLBUT-2-ENYL DIPHOSPHATE REDUCTASE"/>
    <property type="match status" value="1"/>
</dbReference>
<dbReference type="GO" id="GO:0051745">
    <property type="term" value="F:4-hydroxy-3-methylbut-2-enyl diphosphate reductase activity"/>
    <property type="evidence" value="ECO:0007669"/>
    <property type="project" value="InterPro"/>
</dbReference>
<name>A0A1G8CM54_9PSEU</name>
<dbReference type="PANTHER" id="PTHR30426">
    <property type="entry name" value="4-HYDROXY-3-METHYLBUT-2-ENYL DIPHOSPHATE REDUCTASE"/>
    <property type="match status" value="1"/>
</dbReference>